<feature type="domain" description="ABC transmembrane type-1" evidence="8">
    <location>
        <begin position="71"/>
        <end position="278"/>
    </location>
</feature>
<evidence type="ECO:0000256" key="6">
    <source>
        <dbReference type="ARBA" id="ARBA00023136"/>
    </source>
</evidence>
<keyword evidence="2 7" id="KW-0813">Transport</keyword>
<feature type="transmembrane region" description="Helical" evidence="7">
    <location>
        <begin position="12"/>
        <end position="32"/>
    </location>
</feature>
<evidence type="ECO:0000259" key="8">
    <source>
        <dbReference type="PROSITE" id="PS50928"/>
    </source>
</evidence>
<protein>
    <submittedName>
        <fullName evidence="9">Putative aldouronate transport system permease protein</fullName>
    </submittedName>
</protein>
<name>A0A1I2BSY0_9BACL</name>
<gene>
    <name evidence="9" type="ORF">SAMN05216378_3651</name>
</gene>
<feature type="transmembrane region" description="Helical" evidence="7">
    <location>
        <begin position="179"/>
        <end position="201"/>
    </location>
</feature>
<keyword evidence="6 7" id="KW-0472">Membrane</keyword>
<evidence type="ECO:0000256" key="1">
    <source>
        <dbReference type="ARBA" id="ARBA00004651"/>
    </source>
</evidence>
<evidence type="ECO:0000256" key="7">
    <source>
        <dbReference type="RuleBase" id="RU363032"/>
    </source>
</evidence>
<keyword evidence="4 7" id="KW-0812">Transmembrane</keyword>
<feature type="transmembrane region" description="Helical" evidence="7">
    <location>
        <begin position="138"/>
        <end position="158"/>
    </location>
</feature>
<keyword evidence="3" id="KW-1003">Cell membrane</keyword>
<dbReference type="PANTHER" id="PTHR43744">
    <property type="entry name" value="ABC TRANSPORTER PERMEASE PROTEIN MG189-RELATED-RELATED"/>
    <property type="match status" value="1"/>
</dbReference>
<evidence type="ECO:0000256" key="5">
    <source>
        <dbReference type="ARBA" id="ARBA00022989"/>
    </source>
</evidence>
<evidence type="ECO:0000313" key="10">
    <source>
        <dbReference type="Proteomes" id="UP000198855"/>
    </source>
</evidence>
<comment type="subcellular location">
    <subcellularLocation>
        <location evidence="1 7">Cell membrane</location>
        <topology evidence="1 7">Multi-pass membrane protein</topology>
    </subcellularLocation>
</comment>
<evidence type="ECO:0000313" key="9">
    <source>
        <dbReference type="EMBL" id="SFE59179.1"/>
    </source>
</evidence>
<evidence type="ECO:0000256" key="3">
    <source>
        <dbReference type="ARBA" id="ARBA00022475"/>
    </source>
</evidence>
<feature type="transmembrane region" description="Helical" evidence="7">
    <location>
        <begin position="259"/>
        <end position="278"/>
    </location>
</feature>
<dbReference type="Pfam" id="PF00528">
    <property type="entry name" value="BPD_transp_1"/>
    <property type="match status" value="1"/>
</dbReference>
<dbReference type="AlphaFoldDB" id="A0A1I2BSY0"/>
<dbReference type="InterPro" id="IPR035906">
    <property type="entry name" value="MetI-like_sf"/>
</dbReference>
<organism evidence="9 10">
    <name type="scientific">Paenibacillus catalpae</name>
    <dbReference type="NCBI Taxonomy" id="1045775"/>
    <lineage>
        <taxon>Bacteria</taxon>
        <taxon>Bacillati</taxon>
        <taxon>Bacillota</taxon>
        <taxon>Bacilli</taxon>
        <taxon>Bacillales</taxon>
        <taxon>Paenibacillaceae</taxon>
        <taxon>Paenibacillus</taxon>
    </lineage>
</organism>
<dbReference type="SUPFAM" id="SSF161098">
    <property type="entry name" value="MetI-like"/>
    <property type="match status" value="1"/>
</dbReference>
<keyword evidence="10" id="KW-1185">Reference proteome</keyword>
<dbReference type="STRING" id="1045775.SAMN05216378_3651"/>
<comment type="similarity">
    <text evidence="7">Belongs to the binding-protein-dependent transport system permease family.</text>
</comment>
<dbReference type="GO" id="GO:0055085">
    <property type="term" value="P:transmembrane transport"/>
    <property type="evidence" value="ECO:0007669"/>
    <property type="project" value="InterPro"/>
</dbReference>
<keyword evidence="5 7" id="KW-1133">Transmembrane helix</keyword>
<dbReference type="Proteomes" id="UP000198855">
    <property type="component" value="Unassembled WGS sequence"/>
</dbReference>
<dbReference type="EMBL" id="FOMT01000003">
    <property type="protein sequence ID" value="SFE59179.1"/>
    <property type="molecule type" value="Genomic_DNA"/>
</dbReference>
<accession>A0A1I2BSY0</accession>
<dbReference type="GO" id="GO:0005886">
    <property type="term" value="C:plasma membrane"/>
    <property type="evidence" value="ECO:0007669"/>
    <property type="project" value="UniProtKB-SubCell"/>
</dbReference>
<evidence type="ECO:0000256" key="4">
    <source>
        <dbReference type="ARBA" id="ARBA00022692"/>
    </source>
</evidence>
<dbReference type="PROSITE" id="PS50928">
    <property type="entry name" value="ABC_TM1"/>
    <property type="match status" value="1"/>
</dbReference>
<dbReference type="Gene3D" id="1.10.3720.10">
    <property type="entry name" value="MetI-like"/>
    <property type="match status" value="1"/>
</dbReference>
<feature type="transmembrane region" description="Helical" evidence="7">
    <location>
        <begin position="107"/>
        <end position="126"/>
    </location>
</feature>
<dbReference type="InterPro" id="IPR000515">
    <property type="entry name" value="MetI-like"/>
</dbReference>
<dbReference type="OrthoDB" id="157184at2"/>
<dbReference type="RefSeq" id="WP_091187620.1">
    <property type="nucleotide sequence ID" value="NZ_FOMT01000003.1"/>
</dbReference>
<dbReference type="CDD" id="cd06261">
    <property type="entry name" value="TM_PBP2"/>
    <property type="match status" value="1"/>
</dbReference>
<reference evidence="10" key="1">
    <citation type="submission" date="2016-10" db="EMBL/GenBank/DDBJ databases">
        <authorList>
            <person name="Varghese N."/>
            <person name="Submissions S."/>
        </authorList>
    </citation>
    <scope>NUCLEOTIDE SEQUENCE [LARGE SCALE GENOMIC DNA]</scope>
    <source>
        <strain evidence="10">CGMCC 1.10784</strain>
    </source>
</reference>
<feature type="transmembrane region" description="Helical" evidence="7">
    <location>
        <begin position="67"/>
        <end position="95"/>
    </location>
</feature>
<evidence type="ECO:0000256" key="2">
    <source>
        <dbReference type="ARBA" id="ARBA00022448"/>
    </source>
</evidence>
<dbReference type="PANTHER" id="PTHR43744:SF9">
    <property type="entry name" value="POLYGALACTURONAN_RHAMNOGALACTURONAN TRANSPORT SYSTEM PERMEASE PROTEIN YTCP"/>
    <property type="match status" value="1"/>
</dbReference>
<proteinExistence type="inferred from homology"/>
<sequence>MSKVNNPIFEVLNYLIQILFVLICLYPFYYIFIYSISSPQEAIKGVYLLPTNLTLSNYSQIMQLDNISWSFLISMLRTIVGTLVTVFSCALCAYIVTKQELHFRKIIYRYIVITMYFNAGLIPWYITMKMIGLQNNFLLYVLPSAVGAFYIILLKTFIEQLPASLEESAMLDGANYFTIFRKIVFPLSMPIIATIAVFSAVSQWNSWTDNYFLVSDERLQTLQMILYNYLNEAQILASSNNINLNDVGSNMKRLTPESIKMTITMIVTVPIMLVYPFLQRYFVKGLMLGAIKG</sequence>